<dbReference type="InterPro" id="IPR052353">
    <property type="entry name" value="Benzoxazolinone_Detox_Enz"/>
</dbReference>
<dbReference type="AlphaFoldDB" id="A0A6L7GW41"/>
<keyword evidence="3" id="KW-1185">Reference proteome</keyword>
<accession>A0A6L7GW41</accession>
<proteinExistence type="predicted"/>
<dbReference type="PANTHER" id="PTHR30212:SF2">
    <property type="entry name" value="PROTEIN YIIM"/>
    <property type="match status" value="1"/>
</dbReference>
<dbReference type="SUPFAM" id="SSF50800">
    <property type="entry name" value="PK beta-barrel domain-like"/>
    <property type="match status" value="1"/>
</dbReference>
<evidence type="ECO:0000313" key="2">
    <source>
        <dbReference type="EMBL" id="MXP23251.1"/>
    </source>
</evidence>
<dbReference type="PANTHER" id="PTHR30212">
    <property type="entry name" value="PROTEIN YIIM"/>
    <property type="match status" value="1"/>
</dbReference>
<gene>
    <name evidence="2" type="ORF">GIY30_18095</name>
</gene>
<dbReference type="PROSITE" id="PS51340">
    <property type="entry name" value="MOSC"/>
    <property type="match status" value="1"/>
</dbReference>
<dbReference type="Gene3D" id="2.40.33.20">
    <property type="entry name" value="PK beta-barrel domain-like"/>
    <property type="match status" value="1"/>
</dbReference>
<dbReference type="InterPro" id="IPR005302">
    <property type="entry name" value="MoCF_Sase_C"/>
</dbReference>
<sequence length="216" mass="23206">MSLEPGTGTVLAVCAAGHDVILDNVGASAIDKRPQSGRVPVTDQGLVGDHVVNTTHHGGLDQALYAYGEHEAQRWADELGRELPHGWFGENLRIDGLETTDAVVGELWEIGDHGLVVEATIPRTPCRTFSAWSGEPNWVKRFMTRADTGTYLRVLRPGSVGAGDLVRVVHRPGHGVLVRHLLPGTAADADALSVLLAQEGLAPKVRREASRKLARV</sequence>
<comment type="caution">
    <text evidence="2">The sequence shown here is derived from an EMBL/GenBank/DDBJ whole genome shotgun (WGS) entry which is preliminary data.</text>
</comment>
<reference evidence="2 3" key="1">
    <citation type="submission" date="2019-11" db="EMBL/GenBank/DDBJ databases">
        <title>Gordonia sp. nov., a novel actinobacterium isolated from mangrove soil in Hainan.</title>
        <authorList>
            <person name="Huang X."/>
            <person name="Xie Y."/>
            <person name="Chu X."/>
            <person name="Xiao K."/>
        </authorList>
    </citation>
    <scope>NUCLEOTIDE SEQUENCE [LARGE SCALE GENOMIC DNA]</scope>
    <source>
        <strain evidence="2 3">HNM0687</strain>
    </source>
</reference>
<protein>
    <submittedName>
        <fullName evidence="2">MOSC domain-containing protein</fullName>
    </submittedName>
</protein>
<dbReference type="EMBL" id="WMBR01000005">
    <property type="protein sequence ID" value="MXP23251.1"/>
    <property type="molecule type" value="Genomic_DNA"/>
</dbReference>
<dbReference type="InterPro" id="IPR011037">
    <property type="entry name" value="Pyrv_Knase-like_insert_dom_sf"/>
</dbReference>
<dbReference type="Proteomes" id="UP000475545">
    <property type="component" value="Unassembled WGS sequence"/>
</dbReference>
<dbReference type="GO" id="GO:0030151">
    <property type="term" value="F:molybdenum ion binding"/>
    <property type="evidence" value="ECO:0007669"/>
    <property type="project" value="InterPro"/>
</dbReference>
<dbReference type="GO" id="GO:0003824">
    <property type="term" value="F:catalytic activity"/>
    <property type="evidence" value="ECO:0007669"/>
    <property type="project" value="InterPro"/>
</dbReference>
<dbReference type="GO" id="GO:0030170">
    <property type="term" value="F:pyridoxal phosphate binding"/>
    <property type="evidence" value="ECO:0007669"/>
    <property type="project" value="InterPro"/>
</dbReference>
<organism evidence="2 3">
    <name type="scientific">Gordonia mangrovi</name>
    <dbReference type="NCBI Taxonomy" id="2665643"/>
    <lineage>
        <taxon>Bacteria</taxon>
        <taxon>Bacillati</taxon>
        <taxon>Actinomycetota</taxon>
        <taxon>Actinomycetes</taxon>
        <taxon>Mycobacteriales</taxon>
        <taxon>Gordoniaceae</taxon>
        <taxon>Gordonia</taxon>
    </lineage>
</organism>
<dbReference type="RefSeq" id="WP_160903444.1">
    <property type="nucleotide sequence ID" value="NZ_CP102850.1"/>
</dbReference>
<name>A0A6L7GW41_9ACTN</name>
<evidence type="ECO:0000313" key="3">
    <source>
        <dbReference type="Proteomes" id="UP000475545"/>
    </source>
</evidence>
<feature type="domain" description="MOSC" evidence="1">
    <location>
        <begin position="33"/>
        <end position="169"/>
    </location>
</feature>
<dbReference type="Pfam" id="PF03473">
    <property type="entry name" value="MOSC"/>
    <property type="match status" value="1"/>
</dbReference>
<evidence type="ECO:0000259" key="1">
    <source>
        <dbReference type="PROSITE" id="PS51340"/>
    </source>
</evidence>